<dbReference type="Proteomes" id="UP000324800">
    <property type="component" value="Unassembled WGS sequence"/>
</dbReference>
<protein>
    <submittedName>
        <fullName evidence="2">Uncharacterized protein</fullName>
    </submittedName>
</protein>
<evidence type="ECO:0000313" key="2">
    <source>
        <dbReference type="EMBL" id="KAA6369899.1"/>
    </source>
</evidence>
<sequence length="220" mass="24943">MRATINCFLLLLTLSTLSLAKEKVVILRSIKEVPKHNPDIIAWPKFTKANKTGAIDIDLGCTLDLDQDYIDMRNVKLRDKNIHEKTSKYQSIKDDQITGLRIGNNFSLTEFKKCESAESSLDIARLISYTAYFLNEIEFVPSLSYAIKDSPTKLIQGTTEDMDQVISVDGITYKFQSDLFSNCHAADHLEYSIWKTGIYNESCIPNNFTGIPGYNIPRDL</sequence>
<reference evidence="2 3" key="1">
    <citation type="submission" date="2019-03" db="EMBL/GenBank/DDBJ databases">
        <title>Single cell metagenomics reveals metabolic interactions within the superorganism composed of flagellate Streblomastix strix and complex community of Bacteroidetes bacteria on its surface.</title>
        <authorList>
            <person name="Treitli S.C."/>
            <person name="Kolisko M."/>
            <person name="Husnik F."/>
            <person name="Keeling P."/>
            <person name="Hampl V."/>
        </authorList>
    </citation>
    <scope>NUCLEOTIDE SEQUENCE [LARGE SCALE GENOMIC DNA]</scope>
    <source>
        <strain evidence="2">ST1C</strain>
    </source>
</reference>
<feature type="chain" id="PRO_5023935290" evidence="1">
    <location>
        <begin position="21"/>
        <end position="220"/>
    </location>
</feature>
<gene>
    <name evidence="2" type="ORF">EZS28_034573</name>
</gene>
<feature type="signal peptide" evidence="1">
    <location>
        <begin position="1"/>
        <end position="20"/>
    </location>
</feature>
<comment type="caution">
    <text evidence="2">The sequence shown here is derived from an EMBL/GenBank/DDBJ whole genome shotgun (WGS) entry which is preliminary data.</text>
</comment>
<dbReference type="EMBL" id="SNRW01015910">
    <property type="protein sequence ID" value="KAA6369899.1"/>
    <property type="molecule type" value="Genomic_DNA"/>
</dbReference>
<accession>A0A5J4UH82</accession>
<proteinExistence type="predicted"/>
<evidence type="ECO:0000256" key="1">
    <source>
        <dbReference type="SAM" id="SignalP"/>
    </source>
</evidence>
<name>A0A5J4UH82_9EUKA</name>
<feature type="non-terminal residue" evidence="2">
    <location>
        <position position="220"/>
    </location>
</feature>
<dbReference type="AlphaFoldDB" id="A0A5J4UH82"/>
<keyword evidence="1" id="KW-0732">Signal</keyword>
<evidence type="ECO:0000313" key="3">
    <source>
        <dbReference type="Proteomes" id="UP000324800"/>
    </source>
</evidence>
<organism evidence="2 3">
    <name type="scientific">Streblomastix strix</name>
    <dbReference type="NCBI Taxonomy" id="222440"/>
    <lineage>
        <taxon>Eukaryota</taxon>
        <taxon>Metamonada</taxon>
        <taxon>Preaxostyla</taxon>
        <taxon>Oxymonadida</taxon>
        <taxon>Streblomastigidae</taxon>
        <taxon>Streblomastix</taxon>
    </lineage>
</organism>